<accession>A0A2T0TL08</accession>
<protein>
    <submittedName>
        <fullName evidence="1">Uncharacterized protein</fullName>
    </submittedName>
</protein>
<dbReference type="Proteomes" id="UP000239494">
    <property type="component" value="Unassembled WGS sequence"/>
</dbReference>
<evidence type="ECO:0000313" key="1">
    <source>
        <dbReference type="EMBL" id="PRY46400.1"/>
    </source>
</evidence>
<organism evidence="1 2">
    <name type="scientific">Umezawaea tangerina</name>
    <dbReference type="NCBI Taxonomy" id="84725"/>
    <lineage>
        <taxon>Bacteria</taxon>
        <taxon>Bacillati</taxon>
        <taxon>Actinomycetota</taxon>
        <taxon>Actinomycetes</taxon>
        <taxon>Pseudonocardiales</taxon>
        <taxon>Pseudonocardiaceae</taxon>
        <taxon>Umezawaea</taxon>
    </lineage>
</organism>
<dbReference type="EMBL" id="PVTF01000001">
    <property type="protein sequence ID" value="PRY46400.1"/>
    <property type="molecule type" value="Genomic_DNA"/>
</dbReference>
<evidence type="ECO:0000313" key="2">
    <source>
        <dbReference type="Proteomes" id="UP000239494"/>
    </source>
</evidence>
<reference evidence="1 2" key="1">
    <citation type="submission" date="2018-03" db="EMBL/GenBank/DDBJ databases">
        <title>Genomic Encyclopedia of Archaeal and Bacterial Type Strains, Phase II (KMG-II): from individual species to whole genera.</title>
        <authorList>
            <person name="Goeker M."/>
        </authorList>
    </citation>
    <scope>NUCLEOTIDE SEQUENCE [LARGE SCALE GENOMIC DNA]</scope>
    <source>
        <strain evidence="1 2">DSM 44720</strain>
    </source>
</reference>
<sequence>MAKAARPERIDPHWPVVPEGEHVVSELASDSQGAQSPFGVVTFPLAAEELPYRHPVTEINR</sequence>
<proteinExistence type="predicted"/>
<name>A0A2T0TL08_9PSEU</name>
<dbReference type="RefSeq" id="WP_106185429.1">
    <property type="nucleotide sequence ID" value="NZ_PVTF01000001.1"/>
</dbReference>
<dbReference type="OrthoDB" id="5191634at2"/>
<keyword evidence="2" id="KW-1185">Reference proteome</keyword>
<comment type="caution">
    <text evidence="1">The sequence shown here is derived from an EMBL/GenBank/DDBJ whole genome shotgun (WGS) entry which is preliminary data.</text>
</comment>
<dbReference type="AlphaFoldDB" id="A0A2T0TL08"/>
<gene>
    <name evidence="1" type="ORF">CLV43_101676</name>
</gene>